<dbReference type="AlphaFoldDB" id="A0A024T916"/>
<dbReference type="VEuPathDB" id="FungiDB:H310_15049"/>
<dbReference type="PANTHER" id="PTHR47169">
    <property type="entry name" value="OS01G0541250 PROTEIN"/>
    <property type="match status" value="1"/>
</dbReference>
<dbReference type="GeneID" id="20092099"/>
<dbReference type="InterPro" id="IPR036397">
    <property type="entry name" value="RNaseH_sf"/>
</dbReference>
<sequence>METKAVTVTKATYRSMLVSKTLPAIFDKFPMDVQRIVVQHDNAKPHAVSFDSEVIAASKLNDRHIVFGDQPGNSPDLNVLDLGFFNSIQSLQQKMPAFTVDTYLAARLADL</sequence>
<name>A0A024T916_9STRA</name>
<evidence type="ECO:0008006" key="2">
    <source>
        <dbReference type="Google" id="ProtNLM"/>
    </source>
</evidence>
<dbReference type="OrthoDB" id="113327at2759"/>
<protein>
    <recommendedName>
        <fullName evidence="2">Tc1-like transposase DDE domain-containing protein</fullName>
    </recommendedName>
</protein>
<reference evidence="1" key="1">
    <citation type="submission" date="2013-12" db="EMBL/GenBank/DDBJ databases">
        <title>The Genome Sequence of Aphanomyces invadans NJM9701.</title>
        <authorList>
            <consortium name="The Broad Institute Genomics Platform"/>
            <person name="Russ C."/>
            <person name="Tyler B."/>
            <person name="van West P."/>
            <person name="Dieguez-Uribeondo J."/>
            <person name="Young S.K."/>
            <person name="Zeng Q."/>
            <person name="Gargeya S."/>
            <person name="Fitzgerald M."/>
            <person name="Abouelleil A."/>
            <person name="Alvarado L."/>
            <person name="Chapman S.B."/>
            <person name="Gainer-Dewar J."/>
            <person name="Goldberg J."/>
            <person name="Griggs A."/>
            <person name="Gujja S."/>
            <person name="Hansen M."/>
            <person name="Howarth C."/>
            <person name="Imamovic A."/>
            <person name="Ireland A."/>
            <person name="Larimer J."/>
            <person name="McCowan C."/>
            <person name="Murphy C."/>
            <person name="Pearson M."/>
            <person name="Poon T.W."/>
            <person name="Priest M."/>
            <person name="Roberts A."/>
            <person name="Saif S."/>
            <person name="Shea T."/>
            <person name="Sykes S."/>
            <person name="Wortman J."/>
            <person name="Nusbaum C."/>
            <person name="Birren B."/>
        </authorList>
    </citation>
    <scope>NUCLEOTIDE SEQUENCE [LARGE SCALE GENOMIC DNA]</scope>
    <source>
        <strain evidence="1">NJM9701</strain>
    </source>
</reference>
<gene>
    <name evidence="1" type="ORF">H310_15049</name>
</gene>
<dbReference type="GO" id="GO:0003676">
    <property type="term" value="F:nucleic acid binding"/>
    <property type="evidence" value="ECO:0007669"/>
    <property type="project" value="InterPro"/>
</dbReference>
<evidence type="ECO:0000313" key="1">
    <source>
        <dbReference type="EMBL" id="ETV90121.1"/>
    </source>
</evidence>
<dbReference type="RefSeq" id="XP_008881249.1">
    <property type="nucleotide sequence ID" value="XM_008883027.1"/>
</dbReference>
<accession>A0A024T916</accession>
<organism evidence="1">
    <name type="scientific">Aphanomyces invadans</name>
    <dbReference type="NCBI Taxonomy" id="157072"/>
    <lineage>
        <taxon>Eukaryota</taxon>
        <taxon>Sar</taxon>
        <taxon>Stramenopiles</taxon>
        <taxon>Oomycota</taxon>
        <taxon>Saprolegniomycetes</taxon>
        <taxon>Saprolegniales</taxon>
        <taxon>Verrucalvaceae</taxon>
        <taxon>Aphanomyces</taxon>
    </lineage>
</organism>
<proteinExistence type="predicted"/>
<dbReference type="Gene3D" id="3.30.420.10">
    <property type="entry name" value="Ribonuclease H-like superfamily/Ribonuclease H"/>
    <property type="match status" value="1"/>
</dbReference>
<dbReference type="EMBL" id="KI914098">
    <property type="protein sequence ID" value="ETV90121.1"/>
    <property type="molecule type" value="Genomic_DNA"/>
</dbReference>